<sequence length="75" mass="8606">MANRVIYDIYDLNASKSPRIQIHASHRIDQNLIIALDLIFWADQLTCSLSMVIHRKVSCTEYAFFPPSATPKKDI</sequence>
<reference evidence="1" key="2">
    <citation type="journal article" date="2016" name="Fungal Biol.">
        <title>Ochratoxin A production by Penicillium thymicola.</title>
        <authorList>
            <person name="Nguyen H.D.T."/>
            <person name="McMullin D.R."/>
            <person name="Ponomareva E."/>
            <person name="Riley R."/>
            <person name="Pomraning K.R."/>
            <person name="Baker S.E."/>
            <person name="Seifert K.A."/>
        </authorList>
    </citation>
    <scope>NUCLEOTIDE SEQUENCE</scope>
    <source>
        <strain evidence="1">DAOM 180753</strain>
    </source>
</reference>
<keyword evidence="2" id="KW-1185">Reference proteome</keyword>
<accession>A0AAI9TCW1</accession>
<dbReference type="EMBL" id="LACB01000327">
    <property type="protein sequence ID" value="KAJ9484596.1"/>
    <property type="molecule type" value="Genomic_DNA"/>
</dbReference>
<gene>
    <name evidence="1" type="ORF">VN97_g8783</name>
</gene>
<evidence type="ECO:0000313" key="1">
    <source>
        <dbReference type="EMBL" id="KAJ9484596.1"/>
    </source>
</evidence>
<dbReference type="AlphaFoldDB" id="A0AAI9TCW1"/>
<protein>
    <submittedName>
        <fullName evidence="1">Uncharacterized protein</fullName>
    </submittedName>
</protein>
<evidence type="ECO:0000313" key="2">
    <source>
        <dbReference type="Proteomes" id="UP001227192"/>
    </source>
</evidence>
<dbReference type="Proteomes" id="UP001227192">
    <property type="component" value="Unassembled WGS sequence"/>
</dbReference>
<organism evidence="1 2">
    <name type="scientific">Penicillium thymicola</name>
    <dbReference type="NCBI Taxonomy" id="293382"/>
    <lineage>
        <taxon>Eukaryota</taxon>
        <taxon>Fungi</taxon>
        <taxon>Dikarya</taxon>
        <taxon>Ascomycota</taxon>
        <taxon>Pezizomycotina</taxon>
        <taxon>Eurotiomycetes</taxon>
        <taxon>Eurotiomycetidae</taxon>
        <taxon>Eurotiales</taxon>
        <taxon>Aspergillaceae</taxon>
        <taxon>Penicillium</taxon>
    </lineage>
</organism>
<proteinExistence type="predicted"/>
<reference evidence="1" key="1">
    <citation type="submission" date="2015-06" db="EMBL/GenBank/DDBJ databases">
        <authorList>
            <person name="Nguyen H."/>
        </authorList>
    </citation>
    <scope>NUCLEOTIDE SEQUENCE</scope>
    <source>
        <strain evidence="1">DAOM 180753</strain>
    </source>
</reference>
<name>A0AAI9TCW1_PENTH</name>
<comment type="caution">
    <text evidence="1">The sequence shown here is derived from an EMBL/GenBank/DDBJ whole genome shotgun (WGS) entry which is preliminary data.</text>
</comment>